<proteinExistence type="inferred from homology"/>
<dbReference type="Proteomes" id="UP000515160">
    <property type="component" value="Chromosome X"/>
</dbReference>
<evidence type="ECO:0000256" key="8">
    <source>
        <dbReference type="ARBA" id="ARBA00022840"/>
    </source>
</evidence>
<feature type="compositionally biased region" description="Low complexity" evidence="13">
    <location>
        <begin position="85"/>
        <end position="96"/>
    </location>
</feature>
<evidence type="ECO:0000256" key="12">
    <source>
        <dbReference type="ARBA" id="ARBA00047493"/>
    </source>
</evidence>
<dbReference type="InterPro" id="IPR036565">
    <property type="entry name" value="Mur-like_cat_sf"/>
</dbReference>
<evidence type="ECO:0000256" key="10">
    <source>
        <dbReference type="ARBA" id="ARBA00030592"/>
    </source>
</evidence>
<evidence type="ECO:0000256" key="5">
    <source>
        <dbReference type="ARBA" id="ARBA00022598"/>
    </source>
</evidence>
<dbReference type="GO" id="GO:0004326">
    <property type="term" value="F:tetrahydrofolylpolyglutamate synthase activity"/>
    <property type="evidence" value="ECO:0007669"/>
    <property type="project" value="UniProtKB-EC"/>
</dbReference>
<dbReference type="GO" id="GO:0046872">
    <property type="term" value="F:metal ion binding"/>
    <property type="evidence" value="ECO:0007669"/>
    <property type="project" value="UniProtKB-KW"/>
</dbReference>
<dbReference type="PANTHER" id="PTHR11136:SF5">
    <property type="entry name" value="FOLYLPOLYGLUTAMATE SYNTHASE, MITOCHONDRIAL"/>
    <property type="match status" value="1"/>
</dbReference>
<dbReference type="NCBIfam" id="TIGR01499">
    <property type="entry name" value="folC"/>
    <property type="match status" value="1"/>
</dbReference>
<dbReference type="PROSITE" id="PS01011">
    <property type="entry name" value="FOLYLPOLYGLU_SYNT_1"/>
    <property type="match status" value="1"/>
</dbReference>
<evidence type="ECO:0000313" key="15">
    <source>
        <dbReference type="RefSeq" id="XP_034098905.1"/>
    </source>
</evidence>
<reference evidence="15" key="1">
    <citation type="submission" date="2025-08" db="UniProtKB">
        <authorList>
            <consortium name="RefSeq"/>
        </authorList>
    </citation>
    <scope>IDENTIFICATION</scope>
    <source>
        <strain evidence="15">15112-1751.03</strain>
        <tissue evidence="15">Whole Adult</tissue>
    </source>
</reference>
<dbReference type="GO" id="GO:0005739">
    <property type="term" value="C:mitochondrion"/>
    <property type="evidence" value="ECO:0007669"/>
    <property type="project" value="TreeGrafter"/>
</dbReference>
<comment type="catalytic activity">
    <reaction evidence="12">
        <text>(6S)-5,6,7,8-tetrahydrofolyl-(gamma-L-Glu)(n) + L-glutamate + ATP = (6S)-5,6,7,8-tetrahydrofolyl-(gamma-L-Glu)(n+1) + ADP + phosphate + H(+)</text>
        <dbReference type="Rhea" id="RHEA:10580"/>
        <dbReference type="Rhea" id="RHEA-COMP:14738"/>
        <dbReference type="Rhea" id="RHEA-COMP:14740"/>
        <dbReference type="ChEBI" id="CHEBI:15378"/>
        <dbReference type="ChEBI" id="CHEBI:29985"/>
        <dbReference type="ChEBI" id="CHEBI:30616"/>
        <dbReference type="ChEBI" id="CHEBI:43474"/>
        <dbReference type="ChEBI" id="CHEBI:141005"/>
        <dbReference type="ChEBI" id="CHEBI:456216"/>
        <dbReference type="EC" id="6.3.2.17"/>
    </reaction>
</comment>
<dbReference type="InterPro" id="IPR018109">
    <property type="entry name" value="Folylpolyglutamate_synth_CS"/>
</dbReference>
<keyword evidence="8" id="KW-0067">ATP-binding</keyword>
<dbReference type="GeneID" id="117564312"/>
<evidence type="ECO:0000256" key="1">
    <source>
        <dbReference type="ARBA" id="ARBA00005150"/>
    </source>
</evidence>
<keyword evidence="14" id="KW-1185">Reference proteome</keyword>
<dbReference type="OrthoDB" id="5212574at2759"/>
<dbReference type="PROSITE" id="PS01012">
    <property type="entry name" value="FOLYLPOLYGLU_SYNT_2"/>
    <property type="match status" value="1"/>
</dbReference>
<dbReference type="AlphaFoldDB" id="A0A6P8WLZ6"/>
<evidence type="ECO:0000256" key="6">
    <source>
        <dbReference type="ARBA" id="ARBA00022723"/>
    </source>
</evidence>
<dbReference type="InterPro" id="IPR001645">
    <property type="entry name" value="Folylpolyglutamate_synth"/>
</dbReference>
<evidence type="ECO:0000313" key="14">
    <source>
        <dbReference type="Proteomes" id="UP000515160"/>
    </source>
</evidence>
<dbReference type="SUPFAM" id="SSF53244">
    <property type="entry name" value="MurD-like peptide ligases, peptide-binding domain"/>
    <property type="match status" value="1"/>
</dbReference>
<dbReference type="EC" id="6.3.2.17" evidence="3"/>
<keyword evidence="9" id="KW-0460">Magnesium</keyword>
<evidence type="ECO:0000256" key="2">
    <source>
        <dbReference type="ARBA" id="ARBA00008276"/>
    </source>
</evidence>
<comment type="similarity">
    <text evidence="2">Belongs to the folylpolyglutamate synthase family.</text>
</comment>
<evidence type="ECO:0000256" key="11">
    <source>
        <dbReference type="ARBA" id="ARBA00030876"/>
    </source>
</evidence>
<dbReference type="SUPFAM" id="SSF53623">
    <property type="entry name" value="MurD-like peptide ligases, catalytic domain"/>
    <property type="match status" value="1"/>
</dbReference>
<dbReference type="Gene3D" id="3.90.190.20">
    <property type="entry name" value="Mur ligase, C-terminal domain"/>
    <property type="match status" value="1"/>
</dbReference>
<name>A0A6P8WLZ6_DROAB</name>
<dbReference type="InterPro" id="IPR036615">
    <property type="entry name" value="Mur_ligase_C_dom_sf"/>
</dbReference>
<sequence>MLCRKVLRSVIKPSQLRLGVRIVTQFGAMDDLQTRTAHNSNTNSSSSGVGVGSPVLPRTQNLGTAATSMVELQHSNGAPLEAPRTPTAPSTTATATAAAPAATSVTVNDGVLFEDLVFYPKGRERSDSRDKETLARELAEFHEAVEMFTQIKPNAQSIRDSISNLKLNSLRDTIKYLERSGLTLSAVEKLSVIHVAGTKGKGSTCALTESILRQYGVRTGFFSSPHLVSITERFRINGVPLARNKFTRHFWHVYNNLMSKREYDKDMPPFFMFLTILGFHAFLEERVDVVVLEVGIGGECDCTNVLRNVKTVGITSLALEHTDLLGTTIKQIAWQKGGIIKPGSNVYTHVTDPVCLEVIRERVAEKKATLHQVLETEAYFKYNLYAHYFDTFNDYVRLNGALAIQLAYDWLRQAKGRFHEDNPINDLHMTTEVLRGLVTAHWPGRCQLVEYNHMRVHLDGAHTIESMRICLDWYIKSTKRTPSNPKILIFNRTGGSDPSGIVNLVHNTINFDMVCFTPNIAHPQKRDPSQSTKYTSARQQRHRAQIIAKVWESMSEAKQQINKGQLYNTCWEALTAVRARYPAPIELDLLVTGSIHLLGAVITAIDQFQSPVQATATSTAASPSSSIQSATIPVVDRSPVSEFKCENLSKF</sequence>
<comment type="pathway">
    <text evidence="1">Cofactor biosynthesis; tetrahydrofolylpolyglutamate biosynthesis.</text>
</comment>
<feature type="region of interest" description="Disordered" evidence="13">
    <location>
        <begin position="77"/>
        <end position="96"/>
    </location>
</feature>
<dbReference type="GO" id="GO:0005524">
    <property type="term" value="F:ATP binding"/>
    <property type="evidence" value="ECO:0007669"/>
    <property type="project" value="UniProtKB-KW"/>
</dbReference>
<dbReference type="GO" id="GO:0005829">
    <property type="term" value="C:cytosol"/>
    <property type="evidence" value="ECO:0007669"/>
    <property type="project" value="TreeGrafter"/>
</dbReference>
<dbReference type="Gene3D" id="3.40.1190.10">
    <property type="entry name" value="Mur-like, catalytic domain"/>
    <property type="match status" value="1"/>
</dbReference>
<dbReference type="GO" id="GO:0006730">
    <property type="term" value="P:one-carbon metabolic process"/>
    <property type="evidence" value="ECO:0007669"/>
    <property type="project" value="UniProtKB-KW"/>
</dbReference>
<organism evidence="14 15">
    <name type="scientific">Drosophila albomicans</name>
    <name type="common">Fruit fly</name>
    <dbReference type="NCBI Taxonomy" id="7291"/>
    <lineage>
        <taxon>Eukaryota</taxon>
        <taxon>Metazoa</taxon>
        <taxon>Ecdysozoa</taxon>
        <taxon>Arthropoda</taxon>
        <taxon>Hexapoda</taxon>
        <taxon>Insecta</taxon>
        <taxon>Pterygota</taxon>
        <taxon>Neoptera</taxon>
        <taxon>Endopterygota</taxon>
        <taxon>Diptera</taxon>
        <taxon>Brachycera</taxon>
        <taxon>Muscomorpha</taxon>
        <taxon>Ephydroidea</taxon>
        <taxon>Drosophilidae</taxon>
        <taxon>Drosophila</taxon>
    </lineage>
</organism>
<dbReference type="PANTHER" id="PTHR11136">
    <property type="entry name" value="FOLYLPOLYGLUTAMATE SYNTHASE-RELATED"/>
    <property type="match status" value="1"/>
</dbReference>
<evidence type="ECO:0000256" key="4">
    <source>
        <dbReference type="ARBA" id="ARBA00022563"/>
    </source>
</evidence>
<keyword evidence="6" id="KW-0479">Metal-binding</keyword>
<dbReference type="CTD" id="32212"/>
<feature type="compositionally biased region" description="Low complexity" evidence="13">
    <location>
        <begin position="39"/>
        <end position="55"/>
    </location>
</feature>
<feature type="region of interest" description="Disordered" evidence="13">
    <location>
        <begin position="36"/>
        <end position="59"/>
    </location>
</feature>
<dbReference type="RefSeq" id="XP_034098905.1">
    <property type="nucleotide sequence ID" value="XM_034243014.2"/>
</dbReference>
<protein>
    <recommendedName>
        <fullName evidence="3">tetrahydrofolate synthase</fullName>
        <ecNumber evidence="3">6.3.2.17</ecNumber>
    </recommendedName>
    <alternativeName>
        <fullName evidence="11">Folylpoly-gamma-glutamate synthetase</fullName>
    </alternativeName>
    <alternativeName>
        <fullName evidence="10">Tetrahydrofolylpolyglutamate synthase</fullName>
    </alternativeName>
</protein>
<dbReference type="UniPathway" id="UPA00850"/>
<keyword evidence="5" id="KW-0436">Ligase</keyword>
<evidence type="ECO:0000256" key="3">
    <source>
        <dbReference type="ARBA" id="ARBA00013025"/>
    </source>
</evidence>
<evidence type="ECO:0000256" key="13">
    <source>
        <dbReference type="SAM" id="MobiDB-lite"/>
    </source>
</evidence>
<keyword evidence="7" id="KW-0547">Nucleotide-binding</keyword>
<evidence type="ECO:0000256" key="9">
    <source>
        <dbReference type="ARBA" id="ARBA00022842"/>
    </source>
</evidence>
<gene>
    <name evidence="15" type="primary">LOC117564312</name>
</gene>
<evidence type="ECO:0000256" key="7">
    <source>
        <dbReference type="ARBA" id="ARBA00022741"/>
    </source>
</evidence>
<accession>A0A6P8WLZ6</accession>
<keyword evidence="4" id="KW-0554">One-carbon metabolism</keyword>